<evidence type="ECO:0000313" key="3">
    <source>
        <dbReference type="Proteomes" id="UP000595278"/>
    </source>
</evidence>
<accession>A0A974RYC3</accession>
<dbReference type="AlphaFoldDB" id="A0A974RYC3"/>
<dbReference type="EMBL" id="CP067393">
    <property type="protein sequence ID" value="QQP87156.1"/>
    <property type="molecule type" value="Genomic_DNA"/>
</dbReference>
<evidence type="ECO:0000313" key="2">
    <source>
        <dbReference type="EMBL" id="QQP87156.1"/>
    </source>
</evidence>
<keyword evidence="1" id="KW-0472">Membrane</keyword>
<organism evidence="2 3">
    <name type="scientific">Entomomonas asaccharolytica</name>
    <dbReference type="NCBI Taxonomy" id="2785331"/>
    <lineage>
        <taxon>Bacteria</taxon>
        <taxon>Pseudomonadati</taxon>
        <taxon>Pseudomonadota</taxon>
        <taxon>Gammaproteobacteria</taxon>
        <taxon>Pseudomonadales</taxon>
        <taxon>Pseudomonadaceae</taxon>
        <taxon>Entomomonas</taxon>
    </lineage>
</organism>
<dbReference type="InterPro" id="IPR016936">
    <property type="entry name" value="UCP029693"/>
</dbReference>
<dbReference type="Proteomes" id="UP000595278">
    <property type="component" value="Chromosome"/>
</dbReference>
<dbReference type="RefSeq" id="WP_201095801.1">
    <property type="nucleotide sequence ID" value="NZ_CP067393.1"/>
</dbReference>
<keyword evidence="3" id="KW-1185">Reference proteome</keyword>
<protein>
    <submittedName>
        <fullName evidence="2">DUF2333 family protein</fullName>
    </submittedName>
</protein>
<keyword evidence="1" id="KW-1133">Transmembrane helix</keyword>
<feature type="transmembrane region" description="Helical" evidence="1">
    <location>
        <begin position="29"/>
        <end position="52"/>
    </location>
</feature>
<dbReference type="KEGG" id="eaz:JHT90_07570"/>
<keyword evidence="1" id="KW-0812">Transmembrane</keyword>
<reference evidence="2 3" key="1">
    <citation type="submission" date="2021-01" db="EMBL/GenBank/DDBJ databases">
        <title>Entomomonas sp. F2A isolated from a house cricket (Acheta domesticus).</title>
        <authorList>
            <person name="Spergser J."/>
            <person name="Busse H.-J."/>
        </authorList>
    </citation>
    <scope>NUCLEOTIDE SEQUENCE [LARGE SCALE GENOMIC DNA]</scope>
    <source>
        <strain evidence="2 3">F2A</strain>
    </source>
</reference>
<dbReference type="Pfam" id="PF10095">
    <property type="entry name" value="DUF2333"/>
    <property type="match status" value="1"/>
</dbReference>
<dbReference type="PIRSF" id="PIRSF029693">
    <property type="entry name" value="UCP029693"/>
    <property type="match status" value="1"/>
</dbReference>
<gene>
    <name evidence="2" type="ORF">JHT90_07570</name>
</gene>
<proteinExistence type="predicted"/>
<sequence>MFGFKKKNTTDVAAQQRAATGPKSNTKRWIIRVGAGVVGIYLLVCITIGMYWSSEPELFSVKDNAQQAAIAMQLDPQSLPVGFTTVETLKKVASTVIHKPGGYLNNDMFPPGVWLDNIPSWEIGVLKQTRDMTLAMQRAFSRSQSQSSENINLSKAFENFSTEPTRWLFPAAEERYQNGINFLSAYEKQLLNPDDSNGKFYARADNLAAWLGLVETQLGSISQRLSASVGQQSVDLMAKDITDDASSKEKIDKTPWLQIDNVFYEARGQAWALSHLLRAVEIDFQDILVKKGALVSLRQIIRDLEATQQSIWSPVILNGSGFGFWANHSLVMASYISRANAAVIDLRRLLEQG</sequence>
<name>A0A974RYC3_9GAMM</name>
<evidence type="ECO:0000256" key="1">
    <source>
        <dbReference type="SAM" id="Phobius"/>
    </source>
</evidence>